<reference evidence="1" key="1">
    <citation type="submission" date="2018-02" db="EMBL/GenBank/DDBJ databases">
        <title>Rhizophora mucronata_Transcriptome.</title>
        <authorList>
            <person name="Meera S.P."/>
            <person name="Sreeshan A."/>
            <person name="Augustine A."/>
        </authorList>
    </citation>
    <scope>NUCLEOTIDE SEQUENCE</scope>
    <source>
        <tissue evidence="1">Leaf</tissue>
    </source>
</reference>
<proteinExistence type="predicted"/>
<name>A0A2P2QMR9_RHIMU</name>
<organism evidence="1">
    <name type="scientific">Rhizophora mucronata</name>
    <name type="common">Asiatic mangrove</name>
    <dbReference type="NCBI Taxonomy" id="61149"/>
    <lineage>
        <taxon>Eukaryota</taxon>
        <taxon>Viridiplantae</taxon>
        <taxon>Streptophyta</taxon>
        <taxon>Embryophyta</taxon>
        <taxon>Tracheophyta</taxon>
        <taxon>Spermatophyta</taxon>
        <taxon>Magnoliopsida</taxon>
        <taxon>eudicotyledons</taxon>
        <taxon>Gunneridae</taxon>
        <taxon>Pentapetalae</taxon>
        <taxon>rosids</taxon>
        <taxon>fabids</taxon>
        <taxon>Malpighiales</taxon>
        <taxon>Rhizophoraceae</taxon>
        <taxon>Rhizophora</taxon>
    </lineage>
</organism>
<dbReference type="EMBL" id="GGEC01087789">
    <property type="protein sequence ID" value="MBX68273.1"/>
    <property type="molecule type" value="Transcribed_RNA"/>
</dbReference>
<sequence length="31" mass="3388">MGRIANNNGLSRKGALCGTHKTLKLWILFSS</sequence>
<protein>
    <submittedName>
        <fullName evidence="1">Uncharacterized protein</fullName>
    </submittedName>
</protein>
<dbReference type="AlphaFoldDB" id="A0A2P2QMR9"/>
<accession>A0A2P2QMR9</accession>
<evidence type="ECO:0000313" key="1">
    <source>
        <dbReference type="EMBL" id="MBX68273.1"/>
    </source>
</evidence>